<dbReference type="AlphaFoldDB" id="A0A4Y2SYB3"/>
<proteinExistence type="predicted"/>
<protein>
    <submittedName>
        <fullName evidence="1">Uncharacterized protein</fullName>
    </submittedName>
</protein>
<accession>A0A4Y2SYB3</accession>
<comment type="caution">
    <text evidence="1">The sequence shown here is derived from an EMBL/GenBank/DDBJ whole genome shotgun (WGS) entry which is preliminary data.</text>
</comment>
<dbReference type="OrthoDB" id="10063284at2759"/>
<organism evidence="1 2">
    <name type="scientific">Araneus ventricosus</name>
    <name type="common">Orbweaver spider</name>
    <name type="synonym">Epeira ventricosa</name>
    <dbReference type="NCBI Taxonomy" id="182803"/>
    <lineage>
        <taxon>Eukaryota</taxon>
        <taxon>Metazoa</taxon>
        <taxon>Ecdysozoa</taxon>
        <taxon>Arthropoda</taxon>
        <taxon>Chelicerata</taxon>
        <taxon>Arachnida</taxon>
        <taxon>Araneae</taxon>
        <taxon>Araneomorphae</taxon>
        <taxon>Entelegynae</taxon>
        <taxon>Araneoidea</taxon>
        <taxon>Araneidae</taxon>
        <taxon>Araneus</taxon>
    </lineage>
</organism>
<reference evidence="1 2" key="1">
    <citation type="journal article" date="2019" name="Sci. Rep.">
        <title>Orb-weaving spider Araneus ventricosus genome elucidates the spidroin gene catalogue.</title>
        <authorList>
            <person name="Kono N."/>
            <person name="Nakamura H."/>
            <person name="Ohtoshi R."/>
            <person name="Moran D.A.P."/>
            <person name="Shinohara A."/>
            <person name="Yoshida Y."/>
            <person name="Fujiwara M."/>
            <person name="Mori M."/>
            <person name="Tomita M."/>
            <person name="Arakawa K."/>
        </authorList>
    </citation>
    <scope>NUCLEOTIDE SEQUENCE [LARGE SCALE GENOMIC DNA]</scope>
</reference>
<gene>
    <name evidence="1" type="ORF">AVEN_207948_1</name>
</gene>
<evidence type="ECO:0000313" key="1">
    <source>
        <dbReference type="EMBL" id="GBN92159.1"/>
    </source>
</evidence>
<keyword evidence="2" id="KW-1185">Reference proteome</keyword>
<name>A0A4Y2SYB3_ARAVE</name>
<evidence type="ECO:0000313" key="2">
    <source>
        <dbReference type="Proteomes" id="UP000499080"/>
    </source>
</evidence>
<dbReference type="Proteomes" id="UP000499080">
    <property type="component" value="Unassembled WGS sequence"/>
</dbReference>
<dbReference type="EMBL" id="BGPR01024242">
    <property type="protein sequence ID" value="GBN92159.1"/>
    <property type="molecule type" value="Genomic_DNA"/>
</dbReference>
<sequence length="89" mass="10630">MHTLLQQFNYVRLFWDLRRFPSIFLGFYAQILSINVEVRVKRLSEKRRSSHHETAKPVFKCFKKIVEAIEELRDDRNQRSSSNSVACDV</sequence>